<dbReference type="AlphaFoldDB" id="A0A9K3GQN9"/>
<evidence type="ECO:0000256" key="1">
    <source>
        <dbReference type="SAM" id="MobiDB-lite"/>
    </source>
</evidence>
<protein>
    <submittedName>
        <fullName evidence="2">Uncharacterized protein</fullName>
    </submittedName>
</protein>
<comment type="caution">
    <text evidence="2">The sequence shown here is derived from an EMBL/GenBank/DDBJ whole genome shotgun (WGS) entry which is preliminary data.</text>
</comment>
<feature type="non-terminal residue" evidence="2">
    <location>
        <position position="1"/>
    </location>
</feature>
<keyword evidence="3" id="KW-1185">Reference proteome</keyword>
<evidence type="ECO:0000313" key="3">
    <source>
        <dbReference type="Proteomes" id="UP000265618"/>
    </source>
</evidence>
<dbReference type="Proteomes" id="UP000265618">
    <property type="component" value="Unassembled WGS sequence"/>
</dbReference>
<feature type="compositionally biased region" description="Basic and acidic residues" evidence="1">
    <location>
        <begin position="11"/>
        <end position="25"/>
    </location>
</feature>
<organism evidence="2 3">
    <name type="scientific">Kipferlia bialata</name>
    <dbReference type="NCBI Taxonomy" id="797122"/>
    <lineage>
        <taxon>Eukaryota</taxon>
        <taxon>Metamonada</taxon>
        <taxon>Carpediemonas-like organisms</taxon>
        <taxon>Kipferlia</taxon>
    </lineage>
</organism>
<reference evidence="2 3" key="1">
    <citation type="journal article" date="2018" name="PLoS ONE">
        <title>The draft genome of Kipferlia bialata reveals reductive genome evolution in fornicate parasites.</title>
        <authorList>
            <person name="Tanifuji G."/>
            <person name="Takabayashi S."/>
            <person name="Kume K."/>
            <person name="Takagi M."/>
            <person name="Nakayama T."/>
            <person name="Kamikawa R."/>
            <person name="Inagaki Y."/>
            <person name="Hashimoto T."/>
        </authorList>
    </citation>
    <scope>NUCLEOTIDE SEQUENCE [LARGE SCALE GENOMIC DNA]</scope>
    <source>
        <strain evidence="2">NY0173</strain>
    </source>
</reference>
<dbReference type="EMBL" id="BDIP01008057">
    <property type="protein sequence ID" value="GIQ91633.1"/>
    <property type="molecule type" value="Genomic_DNA"/>
</dbReference>
<name>A0A9K3GQN9_9EUKA</name>
<accession>A0A9K3GQN9</accession>
<gene>
    <name evidence="2" type="ORF">KIPB_014976</name>
</gene>
<proteinExistence type="predicted"/>
<feature type="compositionally biased region" description="Basic and acidic residues" evidence="1">
    <location>
        <begin position="33"/>
        <end position="49"/>
    </location>
</feature>
<sequence>MSNPTLTAIKLKAEIQRRRAKREETNAANSLSAEEKREKHGEKLEQEDQ</sequence>
<feature type="region of interest" description="Disordered" evidence="1">
    <location>
        <begin position="1"/>
        <end position="49"/>
    </location>
</feature>
<evidence type="ECO:0000313" key="2">
    <source>
        <dbReference type="EMBL" id="GIQ91633.1"/>
    </source>
</evidence>